<gene>
    <name evidence="1" type="ORF">AD0028_1954</name>
</gene>
<dbReference type="AlphaFoldDB" id="A0A1X2Z8A4"/>
<evidence type="ECO:0000313" key="1">
    <source>
        <dbReference type="EMBL" id="OSG90639.1"/>
    </source>
</evidence>
<reference evidence="1 2" key="1">
    <citation type="journal article" date="2016" name="Sci. Rep.">
        <title>Evaluation of genetic diversity among strains of the human gut commensal Bifidobacterium adolescentis.</title>
        <authorList>
            <person name="Duranti S."/>
            <person name="Milani C."/>
            <person name="Lugli G.A."/>
            <person name="Mancabelli L."/>
            <person name="Turroni F."/>
            <person name="Ferrario C."/>
            <person name="Mangifesta M."/>
            <person name="Viappiani A."/>
            <person name="Sanchez B."/>
            <person name="Margolles A."/>
            <person name="van Sinderen D."/>
            <person name="Ventura M."/>
        </authorList>
    </citation>
    <scope>NUCLEOTIDE SEQUENCE [LARGE SCALE GENOMIC DNA]</scope>
    <source>
        <strain evidence="1 2">AD2-8</strain>
    </source>
</reference>
<dbReference type="EMBL" id="LNKF01000017">
    <property type="protein sequence ID" value="OSG90639.1"/>
    <property type="molecule type" value="Genomic_DNA"/>
</dbReference>
<accession>A0A1X2Z8A4</accession>
<evidence type="ECO:0000313" key="2">
    <source>
        <dbReference type="Proteomes" id="UP000193664"/>
    </source>
</evidence>
<organism evidence="1 2">
    <name type="scientific">Bifidobacterium adolescentis</name>
    <dbReference type="NCBI Taxonomy" id="1680"/>
    <lineage>
        <taxon>Bacteria</taxon>
        <taxon>Bacillati</taxon>
        <taxon>Actinomycetota</taxon>
        <taxon>Actinomycetes</taxon>
        <taxon>Bifidobacteriales</taxon>
        <taxon>Bifidobacteriaceae</taxon>
        <taxon>Bifidobacterium</taxon>
    </lineage>
</organism>
<dbReference type="RefSeq" id="WP_179142564.1">
    <property type="nucleotide sequence ID" value="NZ_JAQDUC010000005.1"/>
</dbReference>
<sequence length="51" mass="6178">MPRSKRRDGEIRLLPPNEFYQSPFDGRWVELDPKEIEHLIELQIHPDHRDA</sequence>
<protein>
    <submittedName>
        <fullName evidence="1">Uncharacterized protein</fullName>
    </submittedName>
</protein>
<proteinExistence type="predicted"/>
<dbReference type="Proteomes" id="UP000193664">
    <property type="component" value="Unassembled WGS sequence"/>
</dbReference>
<name>A0A1X2Z8A4_BIFAD</name>
<comment type="caution">
    <text evidence="1">The sequence shown here is derived from an EMBL/GenBank/DDBJ whole genome shotgun (WGS) entry which is preliminary data.</text>
</comment>